<name>A0ABU1KCM3_XANFL</name>
<accession>A0ABU1KCM3</accession>
<keyword evidence="2" id="KW-1003">Cell membrane</keyword>
<dbReference type="Pfam" id="PF06808">
    <property type="entry name" value="DctM"/>
    <property type="match status" value="1"/>
</dbReference>
<reference evidence="11 12" key="1">
    <citation type="submission" date="2023-07" db="EMBL/GenBank/DDBJ databases">
        <title>Genomic Encyclopedia of Type Strains, Phase IV (KMG-IV): sequencing the most valuable type-strain genomes for metagenomic binning, comparative biology and taxonomic classification.</title>
        <authorList>
            <person name="Goeker M."/>
        </authorList>
    </citation>
    <scope>NUCLEOTIDE SEQUENCE [LARGE SCALE GENOMIC DNA]</scope>
    <source>
        <strain evidence="11 12">DSM 338</strain>
    </source>
</reference>
<feature type="compositionally biased region" description="Basic residues" evidence="8">
    <location>
        <begin position="354"/>
        <end position="385"/>
    </location>
</feature>
<keyword evidence="12" id="KW-1185">Reference proteome</keyword>
<dbReference type="PANTHER" id="PTHR33362:SF5">
    <property type="entry name" value="C4-DICARBOXYLATE TRAP TRANSPORTER LARGE PERMEASE PROTEIN DCTM"/>
    <property type="match status" value="1"/>
</dbReference>
<keyword evidence="4 9" id="KW-0812">Transmembrane</keyword>
<sequence length="385" mass="41741">MPSTIWDSVTNFTLTAVPLYILMGAIIAASGMGAESVGKLFLAGILPSLLLALLFTAYQMWLARRRFVSAAQPVRAGPVSMSDHMRALVEILPVATLIAIILGSVYSGIATPTETAAIGVAVSLLLASVLYRELDWQKCRLILMETGRGSIMVMTIIAGAMVFGYALTTTDIAPTLSRVMARVDLPQWLVFIAINLLLLFPGCLLETLSIIVITTPIIIPIIDTFGWDKVWFGVILMINMEMALITPPVGLNLFVVKGVVPEVPLGRIISGTLPYVAIMALALALVAVFPQLGLYPHRSPDGMVVGFKSPRSANVYLGQNLPGHDGGKGRRRRRIARVLTPSAPPTAPAPAWPRARRRARRRPRCPRASHGCARRQTRAGRPRSR</sequence>
<gene>
    <name evidence="11" type="ORF">GGQ86_001055</name>
</gene>
<feature type="transmembrane region" description="Helical" evidence="9">
    <location>
        <begin position="275"/>
        <end position="295"/>
    </location>
</feature>
<evidence type="ECO:0000256" key="5">
    <source>
        <dbReference type="ARBA" id="ARBA00022989"/>
    </source>
</evidence>
<evidence type="ECO:0000256" key="4">
    <source>
        <dbReference type="ARBA" id="ARBA00022692"/>
    </source>
</evidence>
<feature type="transmembrane region" description="Helical" evidence="9">
    <location>
        <begin position="115"/>
        <end position="131"/>
    </location>
</feature>
<dbReference type="EMBL" id="JAVDPY010000002">
    <property type="protein sequence ID" value="MDR6332591.1"/>
    <property type="molecule type" value="Genomic_DNA"/>
</dbReference>
<proteinExistence type="predicted"/>
<keyword evidence="7" id="KW-0813">Transport</keyword>
<evidence type="ECO:0000259" key="10">
    <source>
        <dbReference type="Pfam" id="PF06808"/>
    </source>
</evidence>
<evidence type="ECO:0000256" key="2">
    <source>
        <dbReference type="ARBA" id="ARBA00022475"/>
    </source>
</evidence>
<evidence type="ECO:0000256" key="6">
    <source>
        <dbReference type="ARBA" id="ARBA00023136"/>
    </source>
</evidence>
<evidence type="ECO:0000256" key="7">
    <source>
        <dbReference type="RuleBase" id="RU369079"/>
    </source>
</evidence>
<dbReference type="InterPro" id="IPR010656">
    <property type="entry name" value="DctM"/>
</dbReference>
<keyword evidence="6 9" id="KW-0472">Membrane</keyword>
<protein>
    <submittedName>
        <fullName evidence="11">TRAP-type C4-dicarboxylate transport system permease large subunit</fullName>
    </submittedName>
</protein>
<evidence type="ECO:0000256" key="9">
    <source>
        <dbReference type="SAM" id="Phobius"/>
    </source>
</evidence>
<feature type="compositionally biased region" description="Pro residues" evidence="8">
    <location>
        <begin position="342"/>
        <end position="351"/>
    </location>
</feature>
<comment type="function">
    <text evidence="7">Part of the tripartite ATP-independent periplasmic (TRAP) transport system.</text>
</comment>
<feature type="transmembrane region" description="Helical" evidence="9">
    <location>
        <begin position="230"/>
        <end position="255"/>
    </location>
</feature>
<dbReference type="PANTHER" id="PTHR33362">
    <property type="entry name" value="SIALIC ACID TRAP TRANSPORTER PERMEASE PROTEIN SIAT-RELATED"/>
    <property type="match status" value="1"/>
</dbReference>
<feature type="transmembrane region" description="Helical" evidence="9">
    <location>
        <begin position="151"/>
        <end position="168"/>
    </location>
</feature>
<comment type="subcellular location">
    <subcellularLocation>
        <location evidence="1 7">Cell inner membrane</location>
        <topology evidence="1 7">Multi-pass membrane protein</topology>
    </subcellularLocation>
</comment>
<feature type="region of interest" description="Disordered" evidence="8">
    <location>
        <begin position="339"/>
        <end position="385"/>
    </location>
</feature>
<dbReference type="InterPro" id="IPR004681">
    <property type="entry name" value="TRAP_DctM"/>
</dbReference>
<evidence type="ECO:0000256" key="8">
    <source>
        <dbReference type="SAM" id="MobiDB-lite"/>
    </source>
</evidence>
<comment type="caution">
    <text evidence="11">The sequence shown here is derived from an EMBL/GenBank/DDBJ whole genome shotgun (WGS) entry which is preliminary data.</text>
</comment>
<keyword evidence="3 7" id="KW-0997">Cell inner membrane</keyword>
<feature type="transmembrane region" description="Helical" evidence="9">
    <location>
        <begin position="40"/>
        <end position="58"/>
    </location>
</feature>
<organism evidence="11 12">
    <name type="scientific">Xanthobacter flavus</name>
    <dbReference type="NCBI Taxonomy" id="281"/>
    <lineage>
        <taxon>Bacteria</taxon>
        <taxon>Pseudomonadati</taxon>
        <taxon>Pseudomonadota</taxon>
        <taxon>Alphaproteobacteria</taxon>
        <taxon>Hyphomicrobiales</taxon>
        <taxon>Xanthobacteraceae</taxon>
        <taxon>Xanthobacter</taxon>
    </lineage>
</organism>
<evidence type="ECO:0000256" key="3">
    <source>
        <dbReference type="ARBA" id="ARBA00022519"/>
    </source>
</evidence>
<evidence type="ECO:0000313" key="12">
    <source>
        <dbReference type="Proteomes" id="UP001245370"/>
    </source>
</evidence>
<feature type="domain" description="TRAP C4-dicarboxylate transport system permease DctM subunit" evidence="10">
    <location>
        <begin position="36"/>
        <end position="292"/>
    </location>
</feature>
<feature type="transmembrane region" description="Helical" evidence="9">
    <location>
        <begin position="87"/>
        <end position="109"/>
    </location>
</feature>
<feature type="transmembrane region" description="Helical" evidence="9">
    <location>
        <begin position="188"/>
        <end position="218"/>
    </location>
</feature>
<evidence type="ECO:0000256" key="1">
    <source>
        <dbReference type="ARBA" id="ARBA00004429"/>
    </source>
</evidence>
<evidence type="ECO:0000313" key="11">
    <source>
        <dbReference type="EMBL" id="MDR6332591.1"/>
    </source>
</evidence>
<dbReference type="Proteomes" id="UP001245370">
    <property type="component" value="Unassembled WGS sequence"/>
</dbReference>
<keyword evidence="5 9" id="KW-1133">Transmembrane helix</keyword>
<feature type="transmembrane region" description="Helical" evidence="9">
    <location>
        <begin position="12"/>
        <end position="34"/>
    </location>
</feature>